<evidence type="ECO:0000313" key="2">
    <source>
        <dbReference type="Proteomes" id="UP000652761"/>
    </source>
</evidence>
<evidence type="ECO:0000313" key="1">
    <source>
        <dbReference type="EMBL" id="MQL80903.1"/>
    </source>
</evidence>
<sequence>MVATARCIATTAETGRSCEVPCFCGVFAVSATYCTRCTSASSLVRSYTSRPPSARHLRACPVREVVTVAWDPRPCAPVEEEVQAAGVLESHTLEQRGKWWVFSICVAIRVVVTTSSRMEFPIMLYFHTLLASSYASVLSLIGEISQQGQDARWVEEKGR</sequence>
<reference evidence="1" key="1">
    <citation type="submission" date="2017-07" db="EMBL/GenBank/DDBJ databases">
        <title>Taro Niue Genome Assembly and Annotation.</title>
        <authorList>
            <person name="Atibalentja N."/>
            <person name="Keating K."/>
            <person name="Fields C.J."/>
        </authorList>
    </citation>
    <scope>NUCLEOTIDE SEQUENCE</scope>
    <source>
        <strain evidence="1">Niue_2</strain>
        <tissue evidence="1">Leaf</tissue>
    </source>
</reference>
<comment type="caution">
    <text evidence="1">The sequence shown here is derived from an EMBL/GenBank/DDBJ whole genome shotgun (WGS) entry which is preliminary data.</text>
</comment>
<dbReference type="AlphaFoldDB" id="A0A843UIH9"/>
<dbReference type="Proteomes" id="UP000652761">
    <property type="component" value="Unassembled WGS sequence"/>
</dbReference>
<accession>A0A843UIH9</accession>
<name>A0A843UIH9_COLES</name>
<organism evidence="1 2">
    <name type="scientific">Colocasia esculenta</name>
    <name type="common">Wild taro</name>
    <name type="synonym">Arum esculentum</name>
    <dbReference type="NCBI Taxonomy" id="4460"/>
    <lineage>
        <taxon>Eukaryota</taxon>
        <taxon>Viridiplantae</taxon>
        <taxon>Streptophyta</taxon>
        <taxon>Embryophyta</taxon>
        <taxon>Tracheophyta</taxon>
        <taxon>Spermatophyta</taxon>
        <taxon>Magnoliopsida</taxon>
        <taxon>Liliopsida</taxon>
        <taxon>Araceae</taxon>
        <taxon>Aroideae</taxon>
        <taxon>Colocasieae</taxon>
        <taxon>Colocasia</taxon>
    </lineage>
</organism>
<keyword evidence="2" id="KW-1185">Reference proteome</keyword>
<dbReference type="EMBL" id="NMUH01000533">
    <property type="protein sequence ID" value="MQL80903.1"/>
    <property type="molecule type" value="Genomic_DNA"/>
</dbReference>
<protein>
    <submittedName>
        <fullName evidence="1">Uncharacterized protein</fullName>
    </submittedName>
</protein>
<gene>
    <name evidence="1" type="ORF">Taro_013351</name>
</gene>
<proteinExistence type="predicted"/>